<dbReference type="GO" id="GO:0016192">
    <property type="term" value="P:vesicle-mediated transport"/>
    <property type="evidence" value="ECO:0007669"/>
    <property type="project" value="InterPro"/>
</dbReference>
<evidence type="ECO:0000313" key="2">
    <source>
        <dbReference type="Proteomes" id="UP000683360"/>
    </source>
</evidence>
<keyword evidence="2" id="KW-1185">Reference proteome</keyword>
<dbReference type="GO" id="GO:0016020">
    <property type="term" value="C:membrane"/>
    <property type="evidence" value="ECO:0007669"/>
    <property type="project" value="InterPro"/>
</dbReference>
<gene>
    <name evidence="1" type="ORF">MEDL_3462</name>
</gene>
<protein>
    <submittedName>
        <fullName evidence="1">STX16</fullName>
    </submittedName>
</protein>
<accession>A0A8S3PVN8</accession>
<dbReference type="OrthoDB" id="10251371at2759"/>
<dbReference type="EMBL" id="CAJPWZ010000193">
    <property type="protein sequence ID" value="CAG2188012.1"/>
    <property type="molecule type" value="Genomic_DNA"/>
</dbReference>
<dbReference type="AlphaFoldDB" id="A0A8S3PVN8"/>
<comment type="caution">
    <text evidence="1">The sequence shown here is derived from an EMBL/GenBank/DDBJ whole genome shotgun (WGS) entry which is preliminary data.</text>
</comment>
<dbReference type="InterPro" id="IPR010989">
    <property type="entry name" value="SNARE"/>
</dbReference>
<sequence length="180" mass="20855">MATRSLTEVFILMRNNALQSRHMFSEHVNDDRMALVSNAASDMEMGSINTKSSRLPPEWVDGVEEVQYEMTKIKTKMKELATLHDRHLNRPTLDDNVQEEHAIEIMTQDITQMFTRCQITVQRISHKGNHGTEQEKRLAKNIVSSVARSLQDMSLNFRKTQSDYLRSKFFCLLIGKQKIL</sequence>
<dbReference type="Gene3D" id="1.20.58.70">
    <property type="match status" value="1"/>
</dbReference>
<proteinExistence type="predicted"/>
<evidence type="ECO:0000313" key="1">
    <source>
        <dbReference type="EMBL" id="CAG2188012.1"/>
    </source>
</evidence>
<dbReference type="Proteomes" id="UP000683360">
    <property type="component" value="Unassembled WGS sequence"/>
</dbReference>
<dbReference type="SUPFAM" id="SSF47661">
    <property type="entry name" value="t-snare proteins"/>
    <property type="match status" value="1"/>
</dbReference>
<name>A0A8S3PVN8_MYTED</name>
<reference evidence="1" key="1">
    <citation type="submission" date="2021-03" db="EMBL/GenBank/DDBJ databases">
        <authorList>
            <person name="Bekaert M."/>
        </authorList>
    </citation>
    <scope>NUCLEOTIDE SEQUENCE</scope>
</reference>
<organism evidence="1 2">
    <name type="scientific">Mytilus edulis</name>
    <name type="common">Blue mussel</name>
    <dbReference type="NCBI Taxonomy" id="6550"/>
    <lineage>
        <taxon>Eukaryota</taxon>
        <taxon>Metazoa</taxon>
        <taxon>Spiralia</taxon>
        <taxon>Lophotrochozoa</taxon>
        <taxon>Mollusca</taxon>
        <taxon>Bivalvia</taxon>
        <taxon>Autobranchia</taxon>
        <taxon>Pteriomorphia</taxon>
        <taxon>Mytilida</taxon>
        <taxon>Mytiloidea</taxon>
        <taxon>Mytilidae</taxon>
        <taxon>Mytilinae</taxon>
        <taxon>Mytilus</taxon>
    </lineage>
</organism>